<keyword evidence="2" id="KW-1185">Reference proteome</keyword>
<proteinExistence type="predicted"/>
<dbReference type="EMBL" id="AP014545">
    <property type="protein sequence ID" value="BBB27540.1"/>
    <property type="molecule type" value="Genomic_DNA"/>
</dbReference>
<dbReference type="Pfam" id="PF11950">
    <property type="entry name" value="DUF3467"/>
    <property type="match status" value="1"/>
</dbReference>
<dbReference type="RefSeq" id="WP_019622550.1">
    <property type="nucleotide sequence ID" value="NZ_AP014545.1"/>
</dbReference>
<dbReference type="Proteomes" id="UP000595663">
    <property type="component" value="Chromosome"/>
</dbReference>
<protein>
    <recommendedName>
        <fullName evidence="3">DUF3467 domain-containing protein</fullName>
    </recommendedName>
</protein>
<name>A0A7R6SUB4_9GAMM</name>
<gene>
    <name evidence="1" type="ORF">AMJAP_2954</name>
</gene>
<dbReference type="KEGG" id="ajp:AMJAP_2954"/>
<organism evidence="1 2">
    <name type="scientific">Amphritea japonica ATCC BAA-1530</name>
    <dbReference type="NCBI Taxonomy" id="1278309"/>
    <lineage>
        <taxon>Bacteria</taxon>
        <taxon>Pseudomonadati</taxon>
        <taxon>Pseudomonadota</taxon>
        <taxon>Gammaproteobacteria</taxon>
        <taxon>Oceanospirillales</taxon>
        <taxon>Oceanospirillaceae</taxon>
        <taxon>Amphritea</taxon>
    </lineage>
</organism>
<accession>A0A7R6SUB4</accession>
<dbReference type="OrthoDB" id="9798280at2"/>
<dbReference type="InterPro" id="IPR021857">
    <property type="entry name" value="DUF3467"/>
</dbReference>
<sequence length="106" mass="11844">MADKEKKVQGPTIRWDDSKMKSTYANVCNVSSTQEEITLLFGLNQAWNAQQKQLTIELSDRVILNPYAAKRMANLLNNVLSQYEERFGEIGQGNPETEAAAKAGSH</sequence>
<evidence type="ECO:0008006" key="3">
    <source>
        <dbReference type="Google" id="ProtNLM"/>
    </source>
</evidence>
<dbReference type="AlphaFoldDB" id="A0A7R6SUB4"/>
<evidence type="ECO:0000313" key="1">
    <source>
        <dbReference type="EMBL" id="BBB27540.1"/>
    </source>
</evidence>
<evidence type="ECO:0000313" key="2">
    <source>
        <dbReference type="Proteomes" id="UP000595663"/>
    </source>
</evidence>
<reference evidence="1 2" key="1">
    <citation type="journal article" date="2008" name="Int. J. Syst. Evol. Microbiol.">
        <title>Amphritea japonica sp. nov. and Amphritea balenae sp. nov., isolated from the sediment adjacent to sperm whale carcasses off Kagoshima, Japan.</title>
        <authorList>
            <person name="Miyazaki M."/>
            <person name="Nogi Y."/>
            <person name="Fujiwara Y."/>
            <person name="Kawato M."/>
            <person name="Nagahama T."/>
            <person name="Kubokawa K."/>
            <person name="Horikoshi K."/>
        </authorList>
    </citation>
    <scope>NUCLEOTIDE SEQUENCE [LARGE SCALE GENOMIC DNA]</scope>
    <source>
        <strain evidence="1 2">ATCC BAA-1530</strain>
    </source>
</reference>